<accession>A0AAW1T5T7</accession>
<evidence type="ECO:0000313" key="2">
    <source>
        <dbReference type="Proteomes" id="UP001485043"/>
    </source>
</evidence>
<dbReference type="EMBL" id="JALJOV010000359">
    <property type="protein sequence ID" value="KAK9864397.1"/>
    <property type="molecule type" value="Genomic_DNA"/>
</dbReference>
<dbReference type="Proteomes" id="UP001485043">
    <property type="component" value="Unassembled WGS sequence"/>
</dbReference>
<evidence type="ECO:0000313" key="1">
    <source>
        <dbReference type="EMBL" id="KAK9864397.1"/>
    </source>
</evidence>
<organism evidence="1 2">
    <name type="scientific">Apatococcus fuscideae</name>
    <dbReference type="NCBI Taxonomy" id="2026836"/>
    <lineage>
        <taxon>Eukaryota</taxon>
        <taxon>Viridiplantae</taxon>
        <taxon>Chlorophyta</taxon>
        <taxon>core chlorophytes</taxon>
        <taxon>Trebouxiophyceae</taxon>
        <taxon>Chlorellales</taxon>
        <taxon>Chlorellaceae</taxon>
        <taxon>Apatococcus</taxon>
    </lineage>
</organism>
<name>A0AAW1T5T7_9CHLO</name>
<gene>
    <name evidence="1" type="ORF">WJX84_000879</name>
</gene>
<protein>
    <submittedName>
        <fullName evidence="1">Uncharacterized protein</fullName>
    </submittedName>
</protein>
<keyword evidence="2" id="KW-1185">Reference proteome</keyword>
<sequence>LKRAPDAALEEAQASLIALTSQQQDLQSAAAKPETASASAQPQLTTLQHVQWNLKLRSQVAMHLIALAGLQTEHADKCLELSE</sequence>
<dbReference type="AlphaFoldDB" id="A0AAW1T5T7"/>
<proteinExistence type="predicted"/>
<reference evidence="1 2" key="1">
    <citation type="journal article" date="2024" name="Nat. Commun.">
        <title>Phylogenomics reveals the evolutionary origins of lichenization in chlorophyte algae.</title>
        <authorList>
            <person name="Puginier C."/>
            <person name="Libourel C."/>
            <person name="Otte J."/>
            <person name="Skaloud P."/>
            <person name="Haon M."/>
            <person name="Grisel S."/>
            <person name="Petersen M."/>
            <person name="Berrin J.G."/>
            <person name="Delaux P.M."/>
            <person name="Dal Grande F."/>
            <person name="Keller J."/>
        </authorList>
    </citation>
    <scope>NUCLEOTIDE SEQUENCE [LARGE SCALE GENOMIC DNA]</scope>
    <source>
        <strain evidence="1 2">SAG 2523</strain>
    </source>
</reference>
<feature type="non-terminal residue" evidence="1">
    <location>
        <position position="1"/>
    </location>
</feature>
<comment type="caution">
    <text evidence="1">The sequence shown here is derived from an EMBL/GenBank/DDBJ whole genome shotgun (WGS) entry which is preliminary data.</text>
</comment>